<feature type="transmembrane region" description="Helical" evidence="2">
    <location>
        <begin position="212"/>
        <end position="234"/>
    </location>
</feature>
<dbReference type="EMBL" id="UNSH01000049">
    <property type="protein sequence ID" value="SZF03291.1"/>
    <property type="molecule type" value="Genomic_DNA"/>
</dbReference>
<feature type="compositionally biased region" description="Basic and acidic residues" evidence="1">
    <location>
        <begin position="32"/>
        <end position="53"/>
    </location>
</feature>
<protein>
    <submittedName>
        <fullName evidence="3">Uncharacterized protein</fullName>
    </submittedName>
</protein>
<evidence type="ECO:0000256" key="1">
    <source>
        <dbReference type="SAM" id="MobiDB-lite"/>
    </source>
</evidence>
<accession>A0A383USJ0</accession>
<dbReference type="AlphaFoldDB" id="A0A383USJ0"/>
<evidence type="ECO:0000313" key="3">
    <source>
        <dbReference type="EMBL" id="SZF03291.1"/>
    </source>
</evidence>
<feature type="transmembrane region" description="Helical" evidence="2">
    <location>
        <begin position="121"/>
        <end position="141"/>
    </location>
</feature>
<keyword evidence="2" id="KW-0812">Transmembrane</keyword>
<gene>
    <name evidence="3" type="ORF">BLGHR1_14083</name>
</gene>
<feature type="compositionally biased region" description="Polar residues" evidence="1">
    <location>
        <begin position="1"/>
        <end position="11"/>
    </location>
</feature>
<name>A0A383USJ0_BLUHO</name>
<dbReference type="Proteomes" id="UP000275772">
    <property type="component" value="Unassembled WGS sequence"/>
</dbReference>
<keyword evidence="2" id="KW-0472">Membrane</keyword>
<evidence type="ECO:0000313" key="4">
    <source>
        <dbReference type="Proteomes" id="UP000275772"/>
    </source>
</evidence>
<evidence type="ECO:0000256" key="2">
    <source>
        <dbReference type="SAM" id="Phobius"/>
    </source>
</evidence>
<organism evidence="3 4">
    <name type="scientific">Blumeria hordei</name>
    <name type="common">Barley powdery mildew</name>
    <name type="synonym">Blumeria graminis f. sp. hordei</name>
    <dbReference type="NCBI Taxonomy" id="2867405"/>
    <lineage>
        <taxon>Eukaryota</taxon>
        <taxon>Fungi</taxon>
        <taxon>Dikarya</taxon>
        <taxon>Ascomycota</taxon>
        <taxon>Pezizomycotina</taxon>
        <taxon>Leotiomycetes</taxon>
        <taxon>Erysiphales</taxon>
        <taxon>Erysiphaceae</taxon>
        <taxon>Blumeria</taxon>
    </lineage>
</organism>
<feature type="transmembrane region" description="Helical" evidence="2">
    <location>
        <begin position="546"/>
        <end position="569"/>
    </location>
</feature>
<proteinExistence type="predicted"/>
<dbReference type="VEuPathDB" id="FungiDB:BLGHR1_14083"/>
<feature type="region of interest" description="Disordered" evidence="1">
    <location>
        <begin position="1"/>
        <end position="65"/>
    </location>
</feature>
<feature type="transmembrane region" description="Helical" evidence="2">
    <location>
        <begin position="153"/>
        <end position="174"/>
    </location>
</feature>
<reference evidence="3 4" key="1">
    <citation type="submission" date="2017-11" db="EMBL/GenBank/DDBJ databases">
        <authorList>
            <person name="Kracher B."/>
        </authorList>
    </citation>
    <scope>NUCLEOTIDE SEQUENCE [LARGE SCALE GENOMIC DNA]</scope>
    <source>
        <strain evidence="3 4">RACE1</strain>
    </source>
</reference>
<feature type="transmembrane region" description="Helical" evidence="2">
    <location>
        <begin position="505"/>
        <end position="526"/>
    </location>
</feature>
<keyword evidence="2" id="KW-1133">Transmembrane helix</keyword>
<sequence length="634" mass="70632">MSQFNEPQSGFSPLGGKTFDSRPAAYSQPSPTRRDGNPRELSIEMQKTPKESSHPQISPRRASTSISTGLAPIASPLSEIEEKSFLSSNRRTNTTYGAQINKQGDTAKSKKQLKQILIGGLTRWLITLGFCCVYILVMNLWQQKSAISQNQKRLFNTITTGNSIALGLNIASAFNEMALNMRWPVLASGKRSMVEVNLQLEQILVADSMTNLVQFMFATGRPFVILACMAWLFINLSLTTFTHTTQLAQVGIAILSLTSSFENDLDAVQWKSGFASIPILDHFYPQSNMVFAKASYRDEQYMAHMYGSFGFNYGVELVDSQPNAGKIYQPEDSLIWVDKENNYAEFIFLDSPEGAQMLGSFSVFTERRVNVTYECETHRVTTGGDGTVPMITVEGIGDITLSQTVADSTTFLTKEKHMCANNRRCSIVEAFESSSTDPWYYICNVTLGVTQNDGEKLSEIPDNMARIATASIAQVGYKNRNGISFQTYPRDSPWGRKINGSTDEIGMTMGIYSIASIAGAAQFNPFTKYFGEAPSQGFVLKLNHQYFFYLIIFLIVGFHFVLCILTAFLSNKVKVGPTGHIGMSILLKPVTDPLASISDGLDEKKLRDAKRNTFIIYERNMEKQGRWNFRSFPG</sequence>